<proteinExistence type="predicted"/>
<comment type="caution">
    <text evidence="1">The sequence shown here is derived from an EMBL/GenBank/DDBJ whole genome shotgun (WGS) entry which is preliminary data.</text>
</comment>
<gene>
    <name evidence="1" type="ORF">DUNSADRAFT_6592</name>
</gene>
<sequence>MRYKQTGANASTQHWSSAARASCLLRTTHGMSLPSGASITKKSMNTMFKLCACAKQEAMSSVIMAHSNCTEATENWGFDEAALFEAFSQDSFPFSPHLHYFPHLRPVHPLNLKLRA</sequence>
<evidence type="ECO:0008006" key="3">
    <source>
        <dbReference type="Google" id="ProtNLM"/>
    </source>
</evidence>
<keyword evidence="2" id="KW-1185">Reference proteome</keyword>
<evidence type="ECO:0000313" key="2">
    <source>
        <dbReference type="Proteomes" id="UP000815325"/>
    </source>
</evidence>
<accession>A0ABQ7GMY6</accession>
<evidence type="ECO:0000313" key="1">
    <source>
        <dbReference type="EMBL" id="KAF5835976.1"/>
    </source>
</evidence>
<dbReference type="Proteomes" id="UP000815325">
    <property type="component" value="Unassembled WGS sequence"/>
</dbReference>
<dbReference type="EMBL" id="MU069680">
    <property type="protein sequence ID" value="KAF5835976.1"/>
    <property type="molecule type" value="Genomic_DNA"/>
</dbReference>
<organism evidence="1 2">
    <name type="scientific">Dunaliella salina</name>
    <name type="common">Green alga</name>
    <name type="synonym">Protococcus salinus</name>
    <dbReference type="NCBI Taxonomy" id="3046"/>
    <lineage>
        <taxon>Eukaryota</taxon>
        <taxon>Viridiplantae</taxon>
        <taxon>Chlorophyta</taxon>
        <taxon>core chlorophytes</taxon>
        <taxon>Chlorophyceae</taxon>
        <taxon>CS clade</taxon>
        <taxon>Chlamydomonadales</taxon>
        <taxon>Dunaliellaceae</taxon>
        <taxon>Dunaliella</taxon>
    </lineage>
</organism>
<reference evidence="1" key="1">
    <citation type="submission" date="2017-08" db="EMBL/GenBank/DDBJ databases">
        <authorList>
            <person name="Polle J.E."/>
            <person name="Barry K."/>
            <person name="Cushman J."/>
            <person name="Schmutz J."/>
            <person name="Tran D."/>
            <person name="Hathwaick L.T."/>
            <person name="Yim W.C."/>
            <person name="Jenkins J."/>
            <person name="Mckie-Krisberg Z.M."/>
            <person name="Prochnik S."/>
            <person name="Lindquist E."/>
            <person name="Dockter R.B."/>
            <person name="Adam C."/>
            <person name="Molina H."/>
            <person name="Bunkerborg J."/>
            <person name="Jin E."/>
            <person name="Buchheim M."/>
            <person name="Magnuson J."/>
        </authorList>
    </citation>
    <scope>NUCLEOTIDE SEQUENCE</scope>
    <source>
        <strain evidence="1">CCAP 19/18</strain>
    </source>
</reference>
<protein>
    <recommendedName>
        <fullName evidence="3">Encoded protein</fullName>
    </recommendedName>
</protein>
<name>A0ABQ7GMY6_DUNSA</name>